<proteinExistence type="inferred from homology"/>
<dbReference type="Pfam" id="PF02770">
    <property type="entry name" value="Acyl-CoA_dh_M"/>
    <property type="match status" value="1"/>
</dbReference>
<keyword evidence="5 6" id="KW-0560">Oxidoreductase</keyword>
<dbReference type="InterPro" id="IPR013786">
    <property type="entry name" value="AcylCoA_DH/ox_N"/>
</dbReference>
<dbReference type="Pfam" id="PF00441">
    <property type="entry name" value="Acyl-CoA_dh_1"/>
    <property type="match status" value="1"/>
</dbReference>
<sequence>MTDYTPPLREIRFALDTLAGLPEIAALPGYEEATPDLTESILEEAARIASGVLAPLNRAGDLDGAKLTGEGVRTTPGWREAWATLIEGGWNALPYPAEFGGMALPGVLNLAVQEMWQTANMAFALCPMLTQGAANAIALYGSDDQKARFLPRMVTGEWTGTMNLTEPLAGSDLAAVRTRAVPEGGAYRITGQKIFITYGDHDLTENIVHLVLARLPDAPAGVKGISLFIVPKVLPDGAPNDVSCVSLEHKLGIHGSPTAVLAFGEKGGALGELVGEPNRGLEYMFSMMNHARLNVGLQGLAIAERSYQQARAYARGRQQGRPVGWQGGPVGIVEHADVRRMLMSMKARIEAMRGLLYRVAADSDVAHRHPDPATRAEAQRRVDLLTPVAKGWCTETGIEIASLGVQVHGGMGYIEETGAAQHWRDARITTIYEGTTAIQANALVGRGVLRDEGAAAGALIAEIAAEGRALAGGPLAAEGAALAEAADTAARAVVALLAASEEEPRRAFAAAVPFLTMLGTLAGAQMLLRAAAAALAETGRGDADPWWSARVGLARFYAAHVLPRVGAELAATREGAGAVFAFDEELL</sequence>
<evidence type="ECO:0000313" key="12">
    <source>
        <dbReference type="Proteomes" id="UP000319255"/>
    </source>
</evidence>
<dbReference type="Pfam" id="PF02771">
    <property type="entry name" value="Acyl-CoA_dh_N"/>
    <property type="match status" value="1"/>
</dbReference>
<dbReference type="Gene3D" id="2.40.110.10">
    <property type="entry name" value="Butyryl-CoA Dehydrogenase, subunit A, domain 2"/>
    <property type="match status" value="1"/>
</dbReference>
<accession>A0A501WZC4</accession>
<evidence type="ECO:0000259" key="9">
    <source>
        <dbReference type="Pfam" id="PF02771"/>
    </source>
</evidence>
<evidence type="ECO:0000256" key="2">
    <source>
        <dbReference type="ARBA" id="ARBA00009347"/>
    </source>
</evidence>
<reference evidence="11 12" key="1">
    <citation type="submission" date="2019-06" db="EMBL/GenBank/DDBJ databases">
        <title>A novel bacterium of genus Amaricoccus, isolated from marine sediment.</title>
        <authorList>
            <person name="Huang H."/>
            <person name="Mo K."/>
            <person name="Hu Y."/>
        </authorList>
    </citation>
    <scope>NUCLEOTIDE SEQUENCE [LARGE SCALE GENOMIC DNA]</scope>
    <source>
        <strain evidence="11 12">HB172011</strain>
    </source>
</reference>
<dbReference type="Proteomes" id="UP000319255">
    <property type="component" value="Unassembled WGS sequence"/>
</dbReference>
<evidence type="ECO:0000256" key="6">
    <source>
        <dbReference type="RuleBase" id="RU362125"/>
    </source>
</evidence>
<dbReference type="InterPro" id="IPR006091">
    <property type="entry name" value="Acyl-CoA_Oxase/DH_mid-dom"/>
</dbReference>
<dbReference type="InterPro" id="IPR036250">
    <property type="entry name" value="AcylCo_DH-like_C"/>
</dbReference>
<name>A0A501WZC4_9RHOB</name>
<gene>
    <name evidence="11" type="ORF">FJM51_01305</name>
</gene>
<comment type="similarity">
    <text evidence="2 6">Belongs to the acyl-CoA dehydrogenase family.</text>
</comment>
<dbReference type="InterPro" id="IPR009075">
    <property type="entry name" value="AcylCo_DH/oxidase_C"/>
</dbReference>
<dbReference type="InterPro" id="IPR046373">
    <property type="entry name" value="Acyl-CoA_Oxase/DH_mid-dom_sf"/>
</dbReference>
<evidence type="ECO:0000256" key="5">
    <source>
        <dbReference type="ARBA" id="ARBA00023002"/>
    </source>
</evidence>
<dbReference type="OrthoDB" id="9807883at2"/>
<dbReference type="EMBL" id="VFRP01000001">
    <property type="protein sequence ID" value="TPE53715.1"/>
    <property type="molecule type" value="Genomic_DNA"/>
</dbReference>
<dbReference type="Pfam" id="PF12806">
    <property type="entry name" value="Acyl-CoA_dh_C"/>
    <property type="match status" value="1"/>
</dbReference>
<comment type="cofactor">
    <cofactor evidence="1 6">
        <name>FAD</name>
        <dbReference type="ChEBI" id="CHEBI:57692"/>
    </cofactor>
</comment>
<keyword evidence="3 6" id="KW-0285">Flavoprotein</keyword>
<feature type="domain" description="Acyl-CoA dehydrogenase/oxidase N-terminal" evidence="9">
    <location>
        <begin position="76"/>
        <end position="157"/>
    </location>
</feature>
<dbReference type="InterPro" id="IPR052166">
    <property type="entry name" value="Diverse_Acyl-CoA_DH"/>
</dbReference>
<dbReference type="AlphaFoldDB" id="A0A501WZC4"/>
<evidence type="ECO:0000259" key="8">
    <source>
        <dbReference type="Pfam" id="PF02770"/>
    </source>
</evidence>
<feature type="domain" description="Acetyl-CoA dehydrogenase-like C-terminal" evidence="10">
    <location>
        <begin position="463"/>
        <end position="582"/>
    </location>
</feature>
<keyword evidence="12" id="KW-1185">Reference proteome</keyword>
<evidence type="ECO:0000313" key="11">
    <source>
        <dbReference type="EMBL" id="TPE53715.1"/>
    </source>
</evidence>
<dbReference type="InterPro" id="IPR025878">
    <property type="entry name" value="Acyl-CoA_dh-like_C_dom"/>
</dbReference>
<dbReference type="PANTHER" id="PTHR42803">
    <property type="entry name" value="ACYL-COA DEHYDROGENASE"/>
    <property type="match status" value="1"/>
</dbReference>
<protein>
    <submittedName>
        <fullName evidence="11">Acyl-CoA dehydrogenase</fullName>
    </submittedName>
</protein>
<evidence type="ECO:0000256" key="3">
    <source>
        <dbReference type="ARBA" id="ARBA00022630"/>
    </source>
</evidence>
<dbReference type="RefSeq" id="WP_140452293.1">
    <property type="nucleotide sequence ID" value="NZ_VFRP01000001.1"/>
</dbReference>
<comment type="caution">
    <text evidence="11">The sequence shown here is derived from an EMBL/GenBank/DDBJ whole genome shotgun (WGS) entry which is preliminary data.</text>
</comment>
<dbReference type="Gene3D" id="1.20.140.10">
    <property type="entry name" value="Butyryl-CoA Dehydrogenase, subunit A, domain 3"/>
    <property type="match status" value="1"/>
</dbReference>
<feature type="domain" description="Acyl-CoA dehydrogenase/oxidase C-terminal" evidence="7">
    <location>
        <begin position="278"/>
        <end position="443"/>
    </location>
</feature>
<dbReference type="SUPFAM" id="SSF56645">
    <property type="entry name" value="Acyl-CoA dehydrogenase NM domain-like"/>
    <property type="match status" value="1"/>
</dbReference>
<evidence type="ECO:0000259" key="10">
    <source>
        <dbReference type="Pfam" id="PF12806"/>
    </source>
</evidence>
<organism evidence="11 12">
    <name type="scientific">Amaricoccus solimangrovi</name>
    <dbReference type="NCBI Taxonomy" id="2589815"/>
    <lineage>
        <taxon>Bacteria</taxon>
        <taxon>Pseudomonadati</taxon>
        <taxon>Pseudomonadota</taxon>
        <taxon>Alphaproteobacteria</taxon>
        <taxon>Rhodobacterales</taxon>
        <taxon>Paracoccaceae</taxon>
        <taxon>Amaricoccus</taxon>
    </lineage>
</organism>
<feature type="domain" description="Acyl-CoA oxidase/dehydrogenase middle" evidence="8">
    <location>
        <begin position="162"/>
        <end position="263"/>
    </location>
</feature>
<evidence type="ECO:0000256" key="1">
    <source>
        <dbReference type="ARBA" id="ARBA00001974"/>
    </source>
</evidence>
<evidence type="ECO:0000256" key="4">
    <source>
        <dbReference type="ARBA" id="ARBA00022827"/>
    </source>
</evidence>
<dbReference type="InterPro" id="IPR009100">
    <property type="entry name" value="AcylCoA_DH/oxidase_NM_dom_sf"/>
</dbReference>
<keyword evidence="4 6" id="KW-0274">FAD</keyword>
<dbReference type="InterPro" id="IPR037069">
    <property type="entry name" value="AcylCoA_DH/ox_N_sf"/>
</dbReference>
<evidence type="ECO:0000259" key="7">
    <source>
        <dbReference type="Pfam" id="PF00441"/>
    </source>
</evidence>
<dbReference type="Gene3D" id="1.10.540.10">
    <property type="entry name" value="Acyl-CoA dehydrogenase/oxidase, N-terminal domain"/>
    <property type="match status" value="1"/>
</dbReference>
<dbReference type="PANTHER" id="PTHR42803:SF1">
    <property type="entry name" value="BROAD-SPECIFICITY LINEAR ACYL-COA DEHYDROGENASE FADE5"/>
    <property type="match status" value="1"/>
</dbReference>
<dbReference type="SUPFAM" id="SSF47203">
    <property type="entry name" value="Acyl-CoA dehydrogenase C-terminal domain-like"/>
    <property type="match status" value="1"/>
</dbReference>
<dbReference type="GO" id="GO:0050660">
    <property type="term" value="F:flavin adenine dinucleotide binding"/>
    <property type="evidence" value="ECO:0007669"/>
    <property type="project" value="InterPro"/>
</dbReference>
<dbReference type="GO" id="GO:0016627">
    <property type="term" value="F:oxidoreductase activity, acting on the CH-CH group of donors"/>
    <property type="evidence" value="ECO:0007669"/>
    <property type="project" value="InterPro"/>
</dbReference>